<keyword evidence="1" id="KW-0597">Phosphoprotein</keyword>
<evidence type="ECO:0000313" key="3">
    <source>
        <dbReference type="EMBL" id="OCK43590.1"/>
    </source>
</evidence>
<dbReference type="AlphaFoldDB" id="A0A1B9Y1D2"/>
<reference evidence="3 4" key="1">
    <citation type="submission" date="2016-06" db="EMBL/GenBank/DDBJ databases">
        <title>Draft Genome Sequence of Tenacibaculum soleae UCD-KL19.</title>
        <authorList>
            <person name="Eisen J.A."/>
            <person name="Coil D.A."/>
            <person name="Lujan K.M."/>
        </authorList>
    </citation>
    <scope>NUCLEOTIDE SEQUENCE [LARGE SCALE GENOMIC DNA]</scope>
    <source>
        <strain evidence="3 4">UCD-KL19</strain>
    </source>
</reference>
<dbReference type="Pfam" id="PF00072">
    <property type="entry name" value="Response_reg"/>
    <property type="match status" value="1"/>
</dbReference>
<dbReference type="STRING" id="447689.BA195_02495"/>
<evidence type="ECO:0000313" key="4">
    <source>
        <dbReference type="Proteomes" id="UP000093186"/>
    </source>
</evidence>
<feature type="domain" description="Response regulatory" evidence="2">
    <location>
        <begin position="6"/>
        <end position="134"/>
    </location>
</feature>
<dbReference type="PROSITE" id="PS50110">
    <property type="entry name" value="RESPONSE_REGULATORY"/>
    <property type="match status" value="1"/>
</dbReference>
<proteinExistence type="predicted"/>
<sequence>MSRQTKILLVDDHQLIIEGILSYLKDIDNLEIVTANSCDEAFSKIKTALHSNPFHIVFTDLSFDNNNGNVILDGGEALIKAIQQKEIDIKTGVITGHSETNRVFNVIHNLNPSAYILKGNCSTDELTFAIQKMLKNEVYYTHEIHQKLLKRALVEIQMDEIAIQILKELPNHAKIANLEGIIKKTDGSLIKIRSIESKLAKLRTDLQAHNNTDLILKAKELGIID</sequence>
<dbReference type="Gene3D" id="3.40.50.2300">
    <property type="match status" value="1"/>
</dbReference>
<keyword evidence="4" id="KW-1185">Reference proteome</keyword>
<dbReference type="SUPFAM" id="SSF52172">
    <property type="entry name" value="CheY-like"/>
    <property type="match status" value="1"/>
</dbReference>
<dbReference type="InterPro" id="IPR001789">
    <property type="entry name" value="Sig_transdc_resp-reg_receiver"/>
</dbReference>
<dbReference type="GO" id="GO:0000160">
    <property type="term" value="P:phosphorelay signal transduction system"/>
    <property type="evidence" value="ECO:0007669"/>
    <property type="project" value="InterPro"/>
</dbReference>
<dbReference type="RefSeq" id="WP_068702101.1">
    <property type="nucleotide sequence ID" value="NZ_CANNGK010000002.1"/>
</dbReference>
<dbReference type="InterPro" id="IPR011006">
    <property type="entry name" value="CheY-like_superfamily"/>
</dbReference>
<gene>
    <name evidence="3" type="ORF">BA195_02495</name>
</gene>
<name>A0A1B9Y1D2_9FLAO</name>
<dbReference type="OrthoDB" id="9797341at2"/>
<evidence type="ECO:0000256" key="1">
    <source>
        <dbReference type="PROSITE-ProRule" id="PRU00169"/>
    </source>
</evidence>
<feature type="modified residue" description="4-aspartylphosphate" evidence="1">
    <location>
        <position position="60"/>
    </location>
</feature>
<protein>
    <recommendedName>
        <fullName evidence="2">Response regulatory domain-containing protein</fullName>
    </recommendedName>
</protein>
<comment type="caution">
    <text evidence="3">The sequence shown here is derived from an EMBL/GenBank/DDBJ whole genome shotgun (WGS) entry which is preliminary data.</text>
</comment>
<evidence type="ECO:0000259" key="2">
    <source>
        <dbReference type="PROSITE" id="PS50110"/>
    </source>
</evidence>
<dbReference type="EMBL" id="MAKX01000001">
    <property type="protein sequence ID" value="OCK43590.1"/>
    <property type="molecule type" value="Genomic_DNA"/>
</dbReference>
<accession>A0A1B9Y1D2</accession>
<organism evidence="3 4">
    <name type="scientific">Tenacibaculum soleae</name>
    <dbReference type="NCBI Taxonomy" id="447689"/>
    <lineage>
        <taxon>Bacteria</taxon>
        <taxon>Pseudomonadati</taxon>
        <taxon>Bacteroidota</taxon>
        <taxon>Flavobacteriia</taxon>
        <taxon>Flavobacteriales</taxon>
        <taxon>Flavobacteriaceae</taxon>
        <taxon>Tenacibaculum</taxon>
    </lineage>
</organism>
<dbReference type="Proteomes" id="UP000093186">
    <property type="component" value="Unassembled WGS sequence"/>
</dbReference>